<dbReference type="EMBL" id="OY660864">
    <property type="protein sequence ID" value="CAJ1049571.1"/>
    <property type="molecule type" value="Genomic_DNA"/>
</dbReference>
<sequence>MTADGKNKSRDRERGNEAGNKLPSEEVNMASMNDKSSLNPPEAESSKRIYPIYGKIWKTSIFTREKKVSDCVCEPCDAAATALTFRTPPGGRTRVERGQSSPELCHSFLPERSFA</sequence>
<keyword evidence="3" id="KW-1185">Reference proteome</keyword>
<organism evidence="2 3">
    <name type="scientific">Xyrichtys novacula</name>
    <name type="common">Pearly razorfish</name>
    <name type="synonym">Hemipteronotus novacula</name>
    <dbReference type="NCBI Taxonomy" id="13765"/>
    <lineage>
        <taxon>Eukaryota</taxon>
        <taxon>Metazoa</taxon>
        <taxon>Chordata</taxon>
        <taxon>Craniata</taxon>
        <taxon>Vertebrata</taxon>
        <taxon>Euteleostomi</taxon>
        <taxon>Actinopterygii</taxon>
        <taxon>Neopterygii</taxon>
        <taxon>Teleostei</taxon>
        <taxon>Neoteleostei</taxon>
        <taxon>Acanthomorphata</taxon>
        <taxon>Eupercaria</taxon>
        <taxon>Labriformes</taxon>
        <taxon>Labridae</taxon>
        <taxon>Xyrichtys</taxon>
    </lineage>
</organism>
<protein>
    <submittedName>
        <fullName evidence="2">Uncharacterized protein</fullName>
    </submittedName>
</protein>
<feature type="compositionally biased region" description="Basic and acidic residues" evidence="1">
    <location>
        <begin position="1"/>
        <end position="16"/>
    </location>
</feature>
<evidence type="ECO:0000256" key="1">
    <source>
        <dbReference type="SAM" id="MobiDB-lite"/>
    </source>
</evidence>
<evidence type="ECO:0000313" key="2">
    <source>
        <dbReference type="EMBL" id="CAJ1049571.1"/>
    </source>
</evidence>
<feature type="compositionally biased region" description="Polar residues" evidence="1">
    <location>
        <begin position="30"/>
        <end position="39"/>
    </location>
</feature>
<name>A0AAV1ELF3_XYRNO</name>
<feature type="region of interest" description="Disordered" evidence="1">
    <location>
        <begin position="1"/>
        <end position="44"/>
    </location>
</feature>
<gene>
    <name evidence="2" type="ORF">XNOV1_A029528</name>
</gene>
<dbReference type="AlphaFoldDB" id="A0AAV1ELF3"/>
<reference evidence="2" key="1">
    <citation type="submission" date="2023-08" db="EMBL/GenBank/DDBJ databases">
        <authorList>
            <person name="Alioto T."/>
            <person name="Alioto T."/>
            <person name="Gomez Garrido J."/>
        </authorList>
    </citation>
    <scope>NUCLEOTIDE SEQUENCE</scope>
</reference>
<dbReference type="Proteomes" id="UP001178508">
    <property type="component" value="Chromosome 1"/>
</dbReference>
<accession>A0AAV1ELF3</accession>
<evidence type="ECO:0000313" key="3">
    <source>
        <dbReference type="Proteomes" id="UP001178508"/>
    </source>
</evidence>
<proteinExistence type="predicted"/>